<organism evidence="12 14">
    <name type="scientific">Carya illinoinensis</name>
    <name type="common">Pecan</name>
    <dbReference type="NCBI Taxonomy" id="32201"/>
    <lineage>
        <taxon>Eukaryota</taxon>
        <taxon>Viridiplantae</taxon>
        <taxon>Streptophyta</taxon>
        <taxon>Embryophyta</taxon>
        <taxon>Tracheophyta</taxon>
        <taxon>Spermatophyta</taxon>
        <taxon>Magnoliopsida</taxon>
        <taxon>eudicotyledons</taxon>
        <taxon>Gunneridae</taxon>
        <taxon>Pentapetalae</taxon>
        <taxon>rosids</taxon>
        <taxon>fabids</taxon>
        <taxon>Fagales</taxon>
        <taxon>Juglandaceae</taxon>
        <taxon>Carya</taxon>
    </lineage>
</organism>
<dbReference type="GO" id="GO:0006695">
    <property type="term" value="P:cholesterol biosynthetic process"/>
    <property type="evidence" value="ECO:0007669"/>
    <property type="project" value="UniProtKB-KW"/>
</dbReference>
<dbReference type="PANTHER" id="PTHR11525:SF20">
    <property type="entry name" value="FARNESYL PYROPHOSPHATE SYNTHASE 1-LIKE ISOFORM X1"/>
    <property type="match status" value="1"/>
</dbReference>
<evidence type="ECO:0000256" key="3">
    <source>
        <dbReference type="ARBA" id="ARBA00022679"/>
    </source>
</evidence>
<dbReference type="InterPro" id="IPR000092">
    <property type="entry name" value="Polyprenyl_synt"/>
</dbReference>
<keyword evidence="2" id="KW-0153">Cholesterol metabolism</keyword>
<evidence type="ECO:0000256" key="2">
    <source>
        <dbReference type="ARBA" id="ARBA00022548"/>
    </source>
</evidence>
<dbReference type="PANTHER" id="PTHR11525">
    <property type="entry name" value="FARNESYL-PYROPHOSPHATE SYNTHETASE"/>
    <property type="match status" value="1"/>
</dbReference>
<dbReference type="Pfam" id="PF00348">
    <property type="entry name" value="polyprenyl_synt"/>
    <property type="match status" value="1"/>
</dbReference>
<keyword evidence="5" id="KW-0152">Cholesterol biosynthesis</keyword>
<evidence type="ECO:0000313" key="13">
    <source>
        <dbReference type="EMBL" id="KAG6685987.1"/>
    </source>
</evidence>
<keyword evidence="14" id="KW-1185">Reference proteome</keyword>
<name>A0A8T1NWG6_CARIL</name>
<dbReference type="GO" id="GO:0004337">
    <property type="term" value="F:(2E,6E)-farnesyl diphosphate synthase activity"/>
    <property type="evidence" value="ECO:0007669"/>
    <property type="project" value="TreeGrafter"/>
</dbReference>
<gene>
    <name evidence="12" type="ORF">CIPAW_12G140500</name>
    <name evidence="13" type="ORF">I3842_12G139200</name>
</gene>
<keyword evidence="10" id="KW-0753">Steroid metabolism</keyword>
<accession>A0A8T1NWG6</accession>
<evidence type="ECO:0000256" key="11">
    <source>
        <dbReference type="ARBA" id="ARBA00046091"/>
    </source>
</evidence>
<dbReference type="GO" id="GO:0005737">
    <property type="term" value="C:cytoplasm"/>
    <property type="evidence" value="ECO:0007669"/>
    <property type="project" value="TreeGrafter"/>
</dbReference>
<comment type="caution">
    <text evidence="12">The sequence shown here is derived from an EMBL/GenBank/DDBJ whole genome shotgun (WGS) entry which is preliminary data.</text>
</comment>
<keyword evidence="7" id="KW-0444">Lipid biosynthesis</keyword>
<dbReference type="EMBL" id="CM031820">
    <property type="protein sequence ID" value="KAG6634785.1"/>
    <property type="molecule type" value="Genomic_DNA"/>
</dbReference>
<sequence length="310" mass="35562">MGDLRSRFLDVYSVLKSELLHDPAFDFTVDSRQWVERMLDHNVPRGKLNRGLCVIDSYKLLKEGKELTDDEFFLACALGWCIEWLQAYFRVLDDITDNIPEDAVKRRGQPCWFKQPKVGLIAANDGTILHNHITRILKKHFREKPYYVDLLDLFNEMEFQTASGKMTDLITSTHVGERDLSTKFSLPLHLRIVQYYKTTYHSPYLSVACALLMSGENLENHISVKNILVEMGIYFQVQDEYTDCFGAPEVVGKVRYGIILNDSYMTQSGVVAEYESENYGKLVKSIEAHPSKAVQAVLKSFLTKVCNGHE</sequence>
<evidence type="ECO:0000256" key="8">
    <source>
        <dbReference type="ARBA" id="ARBA00023011"/>
    </source>
</evidence>
<evidence type="ECO:0000256" key="9">
    <source>
        <dbReference type="ARBA" id="ARBA00023166"/>
    </source>
</evidence>
<comment type="cofactor">
    <cofactor evidence="1">
        <name>Mg(2+)</name>
        <dbReference type="ChEBI" id="CHEBI:18420"/>
    </cofactor>
</comment>
<proteinExistence type="predicted"/>
<keyword evidence="8" id="KW-0756">Sterol biosynthesis</keyword>
<dbReference type="EMBL" id="CM031836">
    <property type="protein sequence ID" value="KAG6685987.1"/>
    <property type="molecule type" value="Genomic_DNA"/>
</dbReference>
<dbReference type="GO" id="GO:0004161">
    <property type="term" value="F:dimethylallyltranstransferase activity"/>
    <property type="evidence" value="ECO:0007669"/>
    <property type="project" value="TreeGrafter"/>
</dbReference>
<dbReference type="Proteomes" id="UP000811246">
    <property type="component" value="Chromosome 12"/>
</dbReference>
<keyword evidence="4" id="KW-0479">Metal-binding</keyword>
<evidence type="ECO:0000313" key="12">
    <source>
        <dbReference type="EMBL" id="KAG6634785.1"/>
    </source>
</evidence>
<evidence type="ECO:0000256" key="5">
    <source>
        <dbReference type="ARBA" id="ARBA00022778"/>
    </source>
</evidence>
<keyword evidence="6" id="KW-0460">Magnesium</keyword>
<dbReference type="GO" id="GO:0045337">
    <property type="term" value="P:farnesyl diphosphate biosynthetic process"/>
    <property type="evidence" value="ECO:0007669"/>
    <property type="project" value="TreeGrafter"/>
</dbReference>
<reference evidence="12" key="1">
    <citation type="submission" date="2020-12" db="EMBL/GenBank/DDBJ databases">
        <title>WGS assembly of Carya illinoinensis cv. Pawnee.</title>
        <authorList>
            <person name="Platts A."/>
            <person name="Shu S."/>
            <person name="Wright S."/>
            <person name="Barry K."/>
            <person name="Edger P."/>
            <person name="Pires J.C."/>
            <person name="Schmutz J."/>
        </authorList>
    </citation>
    <scope>NUCLEOTIDE SEQUENCE</scope>
    <source>
        <tissue evidence="12">Leaf</tissue>
    </source>
</reference>
<keyword evidence="9" id="KW-1207">Sterol metabolism</keyword>
<evidence type="ECO:0000256" key="7">
    <source>
        <dbReference type="ARBA" id="ARBA00022955"/>
    </source>
</evidence>
<evidence type="ECO:0000256" key="1">
    <source>
        <dbReference type="ARBA" id="ARBA00001946"/>
    </source>
</evidence>
<dbReference type="Proteomes" id="UP000811609">
    <property type="component" value="Chromosome 12"/>
</dbReference>
<dbReference type="AlphaFoldDB" id="A0A8T1NWG6"/>
<evidence type="ECO:0000256" key="4">
    <source>
        <dbReference type="ARBA" id="ARBA00022723"/>
    </source>
</evidence>
<comment type="function">
    <text evidence="11">Catalyzes the sequential condensation of isopentenyl pyrophosphate with the allylic pyrophosphates, dimethylallyl pyrophosphate, and then with the resultant geranylpyrophosphate to the ultimate product farnesyl pyrophosphate.</text>
</comment>
<evidence type="ECO:0000313" key="14">
    <source>
        <dbReference type="Proteomes" id="UP000811609"/>
    </source>
</evidence>
<reference evidence="13" key="2">
    <citation type="submission" date="2021-01" db="EMBL/GenBank/DDBJ databases">
        <authorList>
            <person name="Lovell J.T."/>
            <person name="Bentley N."/>
            <person name="Bhattarai G."/>
            <person name="Jenkins J.W."/>
            <person name="Sreedasyam A."/>
            <person name="Alarcon Y."/>
            <person name="Bock C."/>
            <person name="Boston L."/>
            <person name="Carlson J."/>
            <person name="Cervantes K."/>
            <person name="Clermont K."/>
            <person name="Krom N."/>
            <person name="Kubenka K."/>
            <person name="Mamidi S."/>
            <person name="Mattison C."/>
            <person name="Monteros M."/>
            <person name="Pisani C."/>
            <person name="Plott C."/>
            <person name="Rajasekar S."/>
            <person name="Rhein H.S."/>
            <person name="Rohla C."/>
            <person name="Song M."/>
            <person name="Hilaire R.S."/>
            <person name="Shu S."/>
            <person name="Wells L."/>
            <person name="Wang X."/>
            <person name="Webber J."/>
            <person name="Heerema R.J."/>
            <person name="Klein P."/>
            <person name="Conner P."/>
            <person name="Grauke L."/>
            <person name="Grimwood J."/>
            <person name="Schmutz J."/>
            <person name="Randall J.J."/>
        </authorList>
    </citation>
    <scope>NUCLEOTIDE SEQUENCE</scope>
    <source>
        <tissue evidence="13">Leaf</tissue>
    </source>
</reference>
<keyword evidence="3" id="KW-0808">Transferase</keyword>
<dbReference type="InterPro" id="IPR039702">
    <property type="entry name" value="FPS1-like"/>
</dbReference>
<evidence type="ECO:0008006" key="15">
    <source>
        <dbReference type="Google" id="ProtNLM"/>
    </source>
</evidence>
<keyword evidence="7" id="KW-0443">Lipid metabolism</keyword>
<dbReference type="GO" id="GO:0046872">
    <property type="term" value="F:metal ion binding"/>
    <property type="evidence" value="ECO:0007669"/>
    <property type="project" value="UniProtKB-KW"/>
</dbReference>
<keyword evidence="7" id="KW-0752">Steroid biosynthesis</keyword>
<protein>
    <recommendedName>
        <fullName evidence="15">Farnesyl diphosphate synthase</fullName>
    </recommendedName>
</protein>
<evidence type="ECO:0000256" key="6">
    <source>
        <dbReference type="ARBA" id="ARBA00022842"/>
    </source>
</evidence>
<evidence type="ECO:0000256" key="10">
    <source>
        <dbReference type="ARBA" id="ARBA00023221"/>
    </source>
</evidence>